<feature type="region of interest" description="Disordered" evidence="1">
    <location>
        <begin position="235"/>
        <end position="400"/>
    </location>
</feature>
<sequence>MPRDDPWTKRAMAMGGPGMVKKVKTEEQRRKARLRNIKSTIPGQMKHNEWTGKHVNRRAKKIRKNRSKQLDHLAGGSPQGMDLRPDRNQWGGVSKGGLRAKTLRDTDYILTEKQKEKIRRRKEEQSSSLPALHHGGNTHSPNRNQQPTKDDILSYLDDDSLTQESIAMQLPRFEVGMTDKTIPLSEKKRREMQARKKQQIVQQHMANSPNGGKSVNDMIAMMEEDAGSALDLLTALDPSMNPTTPEQKPSPGTIFHSNSTGKKKKRKKKSPSNVERGPVMSAGGNGLDAAAFQDAAASPLRGRVRKGNKINGRNTMMANKEQQQQLLSKLGQQPHIRKGIKTNGRATMVAKKEEERQAKKIWDPNYSRPWRDNKPKVRKERRSEEYEEPPTVFHPRKSNGVYKSMGASHLADDDPYGGNAYSDEDEDDYEMQLQFNKTPIKKRVAKAKKSQFKTKEIDELQSEYQEALGILRDVVERMQDTDTKVTNLSPMIKRRFGDDLENPNMNLSDKKGPANPADFASKIADMDEVMDVVDVNKKSLFPPQDDSEEEEEAGEEEEEEERFNAPFQEDEGDIDPDGNNSSNNNHENDSSPPPQVGSEGEEGTDGFNFTSQQKNLDDYNTWWRKQQELPGAAQIPQIELGGLGAVSPTKGARNLYEGSPVANPNDVSGVSEASSVEIALQEKIASMQDVIDQQREAMEKQKEEMERMAKTVDEVVKNSPQKTPMAEKTPTSIRRKSRFAFDAPTNAGGDGAGAEVEVSPLTSDASSPVSGGNQSQRKSSITFSPDVSPKAHQMFAKHLPSFTMDEVDGAPPIDSDDDSFMEDEDEEEIEPPTVINVDGGNANLLRRRSSVKDRPPSPAPVKWAKVNLDDSEDDEDDEEGEEEEVKEVKEVKEKDEEVKKPGTPPRRPSILISPTNSTRSGSMRRKSSVSFSPGDASPIPGADLVKAGEEGGEEEVGKPIIAQRRSSVKDRPKTPPLKWAKIDLDDSEDDEDDGDEGEAVELDEEVEGIAEEKSAPTKPTFDMPMPEINPGNAELTSMFGPPPTTNAEVEVEDEEKVSENDEAERKLKELEEKEQNLAATKLQGRARVSKAKKRVASKRAEKEKEMEEREQNLAATKLQGRARVSKAKKRVASKRAEKEKEMEEKEQNLAATKLQGRARVSKAKKRVASKRAEKEKEMEEREQNLAATKLQGRARVSKAKKRVASKRAEKLETEKAKKEKEEKEKAKDVTVPALPLSSTVNYEGEDLEESLEDSVDASSPPQKAPKPSSTSSPVAKKTPQPSSLTPNQDLDEVPDDDGIIMTDRSEGLGGRIYQADGSYLTTTDKVGAEVRKLSQHNITSPGQVDDVEDDLEGSYDDEDYEDFEDDDGVALP</sequence>
<protein>
    <submittedName>
        <fullName evidence="2">Uncharacterized protein</fullName>
    </submittedName>
</protein>
<evidence type="ECO:0000313" key="3">
    <source>
        <dbReference type="Proteomes" id="UP001165085"/>
    </source>
</evidence>
<evidence type="ECO:0000256" key="1">
    <source>
        <dbReference type="SAM" id="MobiDB-lite"/>
    </source>
</evidence>
<feature type="region of interest" description="Disordered" evidence="1">
    <location>
        <begin position="113"/>
        <end position="150"/>
    </location>
</feature>
<feature type="compositionally biased region" description="Acidic residues" evidence="1">
    <location>
        <begin position="869"/>
        <end position="885"/>
    </location>
</feature>
<dbReference type="OrthoDB" id="201500at2759"/>
<feature type="region of interest" description="Disordered" evidence="1">
    <location>
        <begin position="1332"/>
        <end position="1372"/>
    </location>
</feature>
<keyword evidence="3" id="KW-1185">Reference proteome</keyword>
<feature type="compositionally biased region" description="Polar residues" evidence="1">
    <location>
        <begin position="912"/>
        <end position="921"/>
    </location>
</feature>
<feature type="compositionally biased region" description="Basic and acidic residues" evidence="1">
    <location>
        <begin position="113"/>
        <end position="125"/>
    </location>
</feature>
<feature type="compositionally biased region" description="Basic and acidic residues" evidence="1">
    <location>
        <begin position="886"/>
        <end position="900"/>
    </location>
</feature>
<name>A0A9W7BSH0_9STRA</name>
<feature type="compositionally biased region" description="Acidic residues" evidence="1">
    <location>
        <begin position="814"/>
        <end position="830"/>
    </location>
</feature>
<feature type="compositionally biased region" description="Acidic residues" evidence="1">
    <location>
        <begin position="545"/>
        <end position="561"/>
    </location>
</feature>
<dbReference type="Proteomes" id="UP001165085">
    <property type="component" value="Unassembled WGS sequence"/>
</dbReference>
<feature type="compositionally biased region" description="Acidic residues" evidence="1">
    <location>
        <begin position="1345"/>
        <end position="1372"/>
    </location>
</feature>
<dbReference type="EMBL" id="BRXY01000386">
    <property type="protein sequence ID" value="GMH91525.1"/>
    <property type="molecule type" value="Genomic_DNA"/>
</dbReference>
<feature type="compositionally biased region" description="Basic and acidic residues" evidence="1">
    <location>
        <begin position="1206"/>
        <end position="1228"/>
    </location>
</feature>
<feature type="compositionally biased region" description="Basic residues" evidence="1">
    <location>
        <begin position="261"/>
        <end position="270"/>
    </location>
</feature>
<feature type="compositionally biased region" description="Basic residues" evidence="1">
    <location>
        <begin position="1087"/>
        <end position="1097"/>
    </location>
</feature>
<reference evidence="3" key="1">
    <citation type="journal article" date="2023" name="Commun. Biol.">
        <title>Genome analysis of Parmales, the sister group of diatoms, reveals the evolutionary specialization of diatoms from phago-mixotrophs to photoautotrophs.</title>
        <authorList>
            <person name="Ban H."/>
            <person name="Sato S."/>
            <person name="Yoshikawa S."/>
            <person name="Yamada K."/>
            <person name="Nakamura Y."/>
            <person name="Ichinomiya M."/>
            <person name="Sato N."/>
            <person name="Blanc-Mathieu R."/>
            <person name="Endo H."/>
            <person name="Kuwata A."/>
            <person name="Ogata H."/>
        </authorList>
    </citation>
    <scope>NUCLEOTIDE SEQUENCE [LARGE SCALE GENOMIC DNA]</scope>
    <source>
        <strain evidence="3">NIES 3701</strain>
    </source>
</reference>
<evidence type="ECO:0000313" key="2">
    <source>
        <dbReference type="EMBL" id="GMH91525.1"/>
    </source>
</evidence>
<feature type="compositionally biased region" description="Basic and acidic residues" evidence="1">
    <location>
        <begin position="1170"/>
        <end position="1183"/>
    </location>
</feature>
<proteinExistence type="predicted"/>
<feature type="compositionally biased region" description="Low complexity" evidence="1">
    <location>
        <begin position="1257"/>
        <end position="1279"/>
    </location>
</feature>
<feature type="compositionally biased region" description="Basic and acidic residues" evidence="1">
    <location>
        <begin position="1098"/>
        <end position="1111"/>
    </location>
</feature>
<feature type="compositionally biased region" description="Polar residues" evidence="1">
    <location>
        <begin position="760"/>
        <end position="785"/>
    </location>
</feature>
<feature type="compositionally biased region" description="Basic residues" evidence="1">
    <location>
        <begin position="1159"/>
        <end position="1169"/>
    </location>
</feature>
<feature type="compositionally biased region" description="Basic and acidic residues" evidence="1">
    <location>
        <begin position="1134"/>
        <end position="1147"/>
    </location>
</feature>
<feature type="compositionally biased region" description="Basic and acidic residues" evidence="1">
    <location>
        <begin position="697"/>
        <end position="716"/>
    </location>
</feature>
<organism evidence="2 3">
    <name type="scientific">Triparma strigata</name>
    <dbReference type="NCBI Taxonomy" id="1606541"/>
    <lineage>
        <taxon>Eukaryota</taxon>
        <taxon>Sar</taxon>
        <taxon>Stramenopiles</taxon>
        <taxon>Ochrophyta</taxon>
        <taxon>Bolidophyceae</taxon>
        <taxon>Parmales</taxon>
        <taxon>Triparmaceae</taxon>
        <taxon>Triparma</taxon>
    </lineage>
</organism>
<gene>
    <name evidence="2" type="ORF">TrST_g5338</name>
</gene>
<feature type="compositionally biased region" description="Basic and acidic residues" evidence="1">
    <location>
        <begin position="350"/>
        <end position="362"/>
    </location>
</feature>
<feature type="compositionally biased region" description="Low complexity" evidence="1">
    <location>
        <begin position="288"/>
        <end position="297"/>
    </location>
</feature>
<feature type="region of interest" description="Disordered" evidence="1">
    <location>
        <begin position="1"/>
        <end position="29"/>
    </location>
</feature>
<feature type="compositionally biased region" description="Acidic residues" evidence="1">
    <location>
        <begin position="1243"/>
        <end position="1255"/>
    </location>
</feature>
<feature type="compositionally biased region" description="Basic and acidic residues" evidence="1">
    <location>
        <begin position="1057"/>
        <end position="1075"/>
    </location>
</feature>
<accession>A0A9W7BSH0</accession>
<feature type="compositionally biased region" description="Basic residues" evidence="1">
    <location>
        <begin position="1195"/>
        <end position="1205"/>
    </location>
</feature>
<feature type="region of interest" description="Disordered" evidence="1">
    <location>
        <begin position="485"/>
        <end position="613"/>
    </location>
</feature>
<feature type="compositionally biased region" description="Polar residues" evidence="1">
    <location>
        <begin position="311"/>
        <end position="321"/>
    </location>
</feature>
<feature type="compositionally biased region" description="Acidic residues" evidence="1">
    <location>
        <begin position="985"/>
        <end position="1009"/>
    </location>
</feature>
<feature type="region of interest" description="Disordered" evidence="1">
    <location>
        <begin position="42"/>
        <end position="98"/>
    </location>
</feature>
<comment type="caution">
    <text evidence="2">The sequence shown here is derived from an EMBL/GenBank/DDBJ whole genome shotgun (WGS) entry which is preliminary data.</text>
</comment>
<feature type="compositionally biased region" description="Polar residues" evidence="1">
    <location>
        <begin position="137"/>
        <end position="147"/>
    </location>
</feature>
<feature type="compositionally biased region" description="Low complexity" evidence="1">
    <location>
        <begin position="322"/>
        <end position="333"/>
    </location>
</feature>
<feature type="region of interest" description="Disordered" evidence="1">
    <location>
        <begin position="697"/>
        <end position="1311"/>
    </location>
</feature>
<feature type="compositionally biased region" description="Basic residues" evidence="1">
    <location>
        <begin position="54"/>
        <end position="67"/>
    </location>
</feature>
<feature type="compositionally biased region" description="Basic residues" evidence="1">
    <location>
        <begin position="1123"/>
        <end position="1133"/>
    </location>
</feature>
<feature type="compositionally biased region" description="Acidic residues" evidence="1">
    <location>
        <begin position="1289"/>
        <end position="1298"/>
    </location>
</feature>
<feature type="region of interest" description="Disordered" evidence="1">
    <location>
        <begin position="405"/>
        <end position="424"/>
    </location>
</feature>